<reference evidence="1 2" key="1">
    <citation type="journal article" date="2013" name="Genome Announc.">
        <title>Draft Genome of the Nitrogen-Fixing Bacterium Pseudomonas stutzeri Strain KOS6 Isolated from Industrial Hydrocarbon Sludge.</title>
        <authorList>
            <person name="Grigoryeva T.V."/>
            <person name="Laikov A.V."/>
            <person name="Naumova R.P."/>
            <person name="Manolov A.I."/>
            <person name="Larin A.K."/>
            <person name="Karpova I.Y."/>
            <person name="Semashko T.A."/>
            <person name="Alexeev D.G."/>
            <person name="Kostryukova E.S."/>
            <person name="Muller R."/>
            <person name="Govorun V.M."/>
        </authorList>
    </citation>
    <scope>NUCLEOTIDE SEQUENCE [LARGE SCALE GENOMIC DNA]</scope>
    <source>
        <strain evidence="1 2">KOS6</strain>
    </source>
</reference>
<proteinExistence type="predicted"/>
<dbReference type="eggNOG" id="ENOG5033AY0">
    <property type="taxonomic scope" value="Bacteria"/>
</dbReference>
<dbReference type="HOGENOM" id="CLU_1794835_0_0_6"/>
<sequence length="144" mass="15957">MKHFRLNDRYIGAFDGVEPPAGAEPCPAPMRSTDVWVDGSWRQSPEQLRREIMDGVQRYLDDFAQTKAYDNILSACTYATSTVPRFAAEGQYCVQARDACWDVVASIEAEVMAGNRPAPSGFEDIRAELPALSWPANLDEALAL</sequence>
<organism evidence="1 2">
    <name type="scientific">Stutzerimonas stutzeri KOS6</name>
    <dbReference type="NCBI Taxonomy" id="1218352"/>
    <lineage>
        <taxon>Bacteria</taxon>
        <taxon>Pseudomonadati</taxon>
        <taxon>Pseudomonadota</taxon>
        <taxon>Gammaproteobacteria</taxon>
        <taxon>Pseudomonadales</taxon>
        <taxon>Pseudomonadaceae</taxon>
        <taxon>Stutzerimonas</taxon>
    </lineage>
</organism>
<protein>
    <submittedName>
        <fullName evidence="1">Uncharacterized protein</fullName>
    </submittedName>
</protein>
<comment type="caution">
    <text evidence="1">The sequence shown here is derived from an EMBL/GenBank/DDBJ whole genome shotgun (WGS) entry which is preliminary data.</text>
</comment>
<dbReference type="AlphaFoldDB" id="A0A061JJ67"/>
<name>A0A061JJ67_STUST</name>
<dbReference type="EMBL" id="AMCZ02000057">
    <property type="protein sequence ID" value="EWC39047.1"/>
    <property type="molecule type" value="Genomic_DNA"/>
</dbReference>
<accession>A0A061JJ67</accession>
<evidence type="ECO:0000313" key="2">
    <source>
        <dbReference type="Proteomes" id="UP000026923"/>
    </source>
</evidence>
<gene>
    <name evidence="1" type="ORF">B597_022205</name>
</gene>
<dbReference type="Proteomes" id="UP000026923">
    <property type="component" value="Unassembled WGS sequence"/>
</dbReference>
<evidence type="ECO:0000313" key="1">
    <source>
        <dbReference type="EMBL" id="EWC39047.1"/>
    </source>
</evidence>